<accession>A0ABR7ZVB3</accession>
<protein>
    <submittedName>
        <fullName evidence="8">MlaE family lipid ABC transporter permease subunit</fullName>
    </submittedName>
</protein>
<feature type="transmembrane region" description="Helical" evidence="7">
    <location>
        <begin position="226"/>
        <end position="249"/>
    </location>
</feature>
<feature type="transmembrane region" description="Helical" evidence="7">
    <location>
        <begin position="190"/>
        <end position="214"/>
    </location>
</feature>
<feature type="transmembrane region" description="Helical" evidence="7">
    <location>
        <begin position="48"/>
        <end position="67"/>
    </location>
</feature>
<evidence type="ECO:0000256" key="1">
    <source>
        <dbReference type="ARBA" id="ARBA00004141"/>
    </source>
</evidence>
<dbReference type="InterPro" id="IPR003453">
    <property type="entry name" value="ABC_MlaE_roteobac"/>
</dbReference>
<evidence type="ECO:0000256" key="2">
    <source>
        <dbReference type="ARBA" id="ARBA00007556"/>
    </source>
</evidence>
<evidence type="ECO:0000256" key="3">
    <source>
        <dbReference type="ARBA" id="ARBA00022448"/>
    </source>
</evidence>
<dbReference type="Pfam" id="PF02405">
    <property type="entry name" value="MlaE"/>
    <property type="match status" value="1"/>
</dbReference>
<evidence type="ECO:0000313" key="9">
    <source>
        <dbReference type="Proteomes" id="UP000642094"/>
    </source>
</evidence>
<evidence type="ECO:0000313" key="8">
    <source>
        <dbReference type="EMBL" id="MBD2187747.1"/>
    </source>
</evidence>
<keyword evidence="6 7" id="KW-0472">Membrane</keyword>
<evidence type="ECO:0000256" key="5">
    <source>
        <dbReference type="ARBA" id="ARBA00022989"/>
    </source>
</evidence>
<dbReference type="RefSeq" id="WP_190402618.1">
    <property type="nucleotide sequence ID" value="NZ_JACJQB010000008.1"/>
</dbReference>
<keyword evidence="9" id="KW-1185">Reference proteome</keyword>
<dbReference type="EMBL" id="JACJQB010000008">
    <property type="protein sequence ID" value="MBD2187747.1"/>
    <property type="molecule type" value="Genomic_DNA"/>
</dbReference>
<proteinExistence type="inferred from homology"/>
<dbReference type="PANTHER" id="PTHR30188">
    <property type="entry name" value="ABC TRANSPORTER PERMEASE PROTEIN-RELATED"/>
    <property type="match status" value="1"/>
</dbReference>
<dbReference type="Proteomes" id="UP000642094">
    <property type="component" value="Unassembled WGS sequence"/>
</dbReference>
<keyword evidence="3" id="KW-0813">Transport</keyword>
<reference evidence="8 9" key="1">
    <citation type="journal article" date="2020" name="ISME J.">
        <title>Comparative genomics reveals insights into cyanobacterial evolution and habitat adaptation.</title>
        <authorList>
            <person name="Chen M.Y."/>
            <person name="Teng W.K."/>
            <person name="Zhao L."/>
            <person name="Hu C.X."/>
            <person name="Zhou Y.K."/>
            <person name="Han B.P."/>
            <person name="Song L.R."/>
            <person name="Shu W.S."/>
        </authorList>
    </citation>
    <scope>NUCLEOTIDE SEQUENCE [LARGE SCALE GENOMIC DNA]</scope>
    <source>
        <strain evidence="8 9">FACHB-723</strain>
    </source>
</reference>
<feature type="transmembrane region" description="Helical" evidence="7">
    <location>
        <begin position="6"/>
        <end position="27"/>
    </location>
</feature>
<comment type="similarity">
    <text evidence="2 7">Belongs to the MlaE permease family.</text>
</comment>
<dbReference type="NCBIfam" id="TIGR00056">
    <property type="entry name" value="MlaE family lipid ABC transporter permease subunit"/>
    <property type="match status" value="1"/>
</dbReference>
<keyword evidence="4 7" id="KW-0812">Transmembrane</keyword>
<keyword evidence="5 7" id="KW-1133">Transmembrane helix</keyword>
<comment type="subcellular location">
    <subcellularLocation>
        <location evidence="1">Membrane</location>
        <topology evidence="1">Multi-pass membrane protein</topology>
    </subcellularLocation>
</comment>
<dbReference type="PANTHER" id="PTHR30188:SF4">
    <property type="entry name" value="PROTEIN TRIGALACTOSYLDIACYLGLYCEROL 1, CHLOROPLASTIC"/>
    <property type="match status" value="1"/>
</dbReference>
<evidence type="ECO:0000256" key="7">
    <source>
        <dbReference type="RuleBase" id="RU362044"/>
    </source>
</evidence>
<name>A0ABR7ZVB3_9CYAN</name>
<evidence type="ECO:0000256" key="6">
    <source>
        <dbReference type="ARBA" id="ARBA00023136"/>
    </source>
</evidence>
<feature type="transmembrane region" description="Helical" evidence="7">
    <location>
        <begin position="79"/>
        <end position="101"/>
    </location>
</feature>
<sequence length="260" mass="27741">MGNFGSWIIKLGQSCLLIGQIITHILIYRRFHWRNTIEQMSMVGTESLLITLITAAFVGAVFTIQVAREFINFGAQQAIGGILAIALARELIPVLTAVIIAGRVGSAFAAEIGTMQVTEQIDALYMLRTNPVDYLATPRAVACMLMLPVLTILGFLTGMAGGLFLSQAMYAIPSTMFLNSIQNLLKPWDLIAALIKSSIFGVLIAAIGTTWGLTTTGGAKGVGESTTTAVVTALLAIFISNFFLSWAFFQGIGSALTAQV</sequence>
<evidence type="ECO:0000256" key="4">
    <source>
        <dbReference type="ARBA" id="ARBA00022692"/>
    </source>
</evidence>
<gene>
    <name evidence="8" type="ORF">H6F41_06265</name>
</gene>
<comment type="caution">
    <text evidence="8">The sequence shown here is derived from an EMBL/GenBank/DDBJ whole genome shotgun (WGS) entry which is preliminary data.</text>
</comment>
<organism evidence="8 9">
    <name type="scientific">Pseudanabaena mucicola FACHB-723</name>
    <dbReference type="NCBI Taxonomy" id="2692860"/>
    <lineage>
        <taxon>Bacteria</taxon>
        <taxon>Bacillati</taxon>
        <taxon>Cyanobacteriota</taxon>
        <taxon>Cyanophyceae</taxon>
        <taxon>Pseudanabaenales</taxon>
        <taxon>Pseudanabaenaceae</taxon>
        <taxon>Pseudanabaena</taxon>
    </lineage>
</organism>
<dbReference type="InterPro" id="IPR030802">
    <property type="entry name" value="Permease_MalE"/>
</dbReference>
<feature type="transmembrane region" description="Helical" evidence="7">
    <location>
        <begin position="145"/>
        <end position="170"/>
    </location>
</feature>